<dbReference type="GO" id="GO:0005634">
    <property type="term" value="C:nucleus"/>
    <property type="evidence" value="ECO:0007669"/>
    <property type="project" value="UniProtKB-SubCell"/>
</dbReference>
<organism evidence="7 8">
    <name type="scientific">Crenichthys baileyi</name>
    <name type="common">White River springfish</name>
    <dbReference type="NCBI Taxonomy" id="28760"/>
    <lineage>
        <taxon>Eukaryota</taxon>
        <taxon>Metazoa</taxon>
        <taxon>Chordata</taxon>
        <taxon>Craniata</taxon>
        <taxon>Vertebrata</taxon>
        <taxon>Euteleostomi</taxon>
        <taxon>Actinopterygii</taxon>
        <taxon>Neopterygii</taxon>
        <taxon>Teleostei</taxon>
        <taxon>Neoteleostei</taxon>
        <taxon>Acanthomorphata</taxon>
        <taxon>Ovalentaria</taxon>
        <taxon>Atherinomorphae</taxon>
        <taxon>Cyprinodontiformes</taxon>
        <taxon>Goodeidae</taxon>
        <taxon>Crenichthys</taxon>
    </lineage>
</organism>
<proteinExistence type="predicted"/>
<dbReference type="FunFam" id="1.10.30.10:FF:000005">
    <property type="entry name" value="TOX high mobility group box family member 3"/>
    <property type="match status" value="1"/>
</dbReference>
<dbReference type="InterPro" id="IPR009071">
    <property type="entry name" value="HMG_box_dom"/>
</dbReference>
<dbReference type="PROSITE" id="PS50118">
    <property type="entry name" value="HMG_BOX_2"/>
    <property type="match status" value="1"/>
</dbReference>
<evidence type="ECO:0000256" key="2">
    <source>
        <dbReference type="ARBA" id="ARBA00023125"/>
    </source>
</evidence>
<dbReference type="AlphaFoldDB" id="A0AAV9R0H0"/>
<feature type="region of interest" description="Disordered" evidence="5">
    <location>
        <begin position="181"/>
        <end position="205"/>
    </location>
</feature>
<feature type="DNA-binding region" description="HMG box" evidence="4">
    <location>
        <begin position="204"/>
        <end position="272"/>
    </location>
</feature>
<evidence type="ECO:0000313" key="8">
    <source>
        <dbReference type="Proteomes" id="UP001311232"/>
    </source>
</evidence>
<evidence type="ECO:0000256" key="3">
    <source>
        <dbReference type="ARBA" id="ARBA00023242"/>
    </source>
</evidence>
<evidence type="ECO:0000256" key="5">
    <source>
        <dbReference type="SAM" id="MobiDB-lite"/>
    </source>
</evidence>
<comment type="subcellular location">
    <subcellularLocation>
        <location evidence="1">Nucleus</location>
    </subcellularLocation>
</comment>
<dbReference type="SUPFAM" id="SSF47095">
    <property type="entry name" value="HMG-box"/>
    <property type="match status" value="1"/>
</dbReference>
<dbReference type="Pfam" id="PF00505">
    <property type="entry name" value="HMG_box"/>
    <property type="match status" value="1"/>
</dbReference>
<dbReference type="PRINTS" id="PR00886">
    <property type="entry name" value="HIGHMOBLTY12"/>
</dbReference>
<evidence type="ECO:0000256" key="1">
    <source>
        <dbReference type="ARBA" id="ARBA00004123"/>
    </source>
</evidence>
<keyword evidence="8" id="KW-1185">Reference proteome</keyword>
<comment type="caution">
    <text evidence="7">The sequence shown here is derived from an EMBL/GenBank/DDBJ whole genome shotgun (WGS) entry which is preliminary data.</text>
</comment>
<feature type="compositionally biased region" description="Gly residues" evidence="5">
    <location>
        <begin position="89"/>
        <end position="103"/>
    </location>
</feature>
<dbReference type="PANTHER" id="PTHR45781:SF5">
    <property type="entry name" value="TOX HIGH MOBILITY GROUP BOX FAMILY MEMBER 2"/>
    <property type="match status" value="1"/>
</dbReference>
<dbReference type="Gene3D" id="1.10.30.10">
    <property type="entry name" value="High mobility group box domain"/>
    <property type="match status" value="1"/>
</dbReference>
<dbReference type="CDD" id="cd21995">
    <property type="entry name" value="HMG-box_TOX-like"/>
    <property type="match status" value="1"/>
</dbReference>
<feature type="compositionally biased region" description="Basic residues" evidence="5">
    <location>
        <begin position="188"/>
        <end position="199"/>
    </location>
</feature>
<dbReference type="GO" id="GO:0031490">
    <property type="term" value="F:chromatin DNA binding"/>
    <property type="evidence" value="ECO:0007669"/>
    <property type="project" value="TreeGrafter"/>
</dbReference>
<feature type="domain" description="HMG box" evidence="6">
    <location>
        <begin position="204"/>
        <end position="272"/>
    </location>
</feature>
<keyword evidence="3 4" id="KW-0539">Nucleus</keyword>
<sequence>MDVRFYPAPPANVGSCSLPTDPSCLSSLDYYHSNKAQYSVRLRTAPPSGINPSRKRLAIAMFDADNMYMNDSNQEFRSPNQSYSSQGRGSSGGGGGGGGGGGTGDEDYEIPPITPPNHIDPSLLHLTEHESGYPFHSLPHNGLLNTYSYPELPALMMSNMLGQDSHLLSGPMHSISNEKRTAAEMMKPKPKPQKKKKKKDPNEPQKPVSAYALFFRDTQAAIKGQNPNATFGDVSKIVASMWDSLGEEQKQGYKRKTEAAKKEYLKALAAYRASLVSKVTLMTYKPRLRLMMDWVENPP</sequence>
<name>A0AAV9R0H0_9TELE</name>
<reference evidence="7 8" key="1">
    <citation type="submission" date="2021-06" db="EMBL/GenBank/DDBJ databases">
        <authorList>
            <person name="Palmer J.M."/>
        </authorList>
    </citation>
    <scope>NUCLEOTIDE SEQUENCE [LARGE SCALE GENOMIC DNA]</scope>
    <source>
        <strain evidence="7 8">MEX-2019</strain>
        <tissue evidence="7">Muscle</tissue>
    </source>
</reference>
<evidence type="ECO:0000313" key="7">
    <source>
        <dbReference type="EMBL" id="KAK5602047.1"/>
    </source>
</evidence>
<dbReference type="EMBL" id="JAHHUM010002632">
    <property type="protein sequence ID" value="KAK5602047.1"/>
    <property type="molecule type" value="Genomic_DNA"/>
</dbReference>
<gene>
    <name evidence="7" type="ORF">CRENBAI_017227</name>
</gene>
<dbReference type="Proteomes" id="UP001311232">
    <property type="component" value="Unassembled WGS sequence"/>
</dbReference>
<accession>A0AAV9R0H0</accession>
<feature type="region of interest" description="Disordered" evidence="5">
    <location>
        <begin position="70"/>
        <end position="123"/>
    </location>
</feature>
<keyword evidence="2 4" id="KW-0238">DNA-binding</keyword>
<dbReference type="InterPro" id="IPR051365">
    <property type="entry name" value="TOX_HMG-box_domain"/>
</dbReference>
<evidence type="ECO:0000259" key="6">
    <source>
        <dbReference type="PROSITE" id="PS50118"/>
    </source>
</evidence>
<dbReference type="PANTHER" id="PTHR45781">
    <property type="entry name" value="AGAP000281-PA"/>
    <property type="match status" value="1"/>
</dbReference>
<feature type="compositionally biased region" description="Polar residues" evidence="5">
    <location>
        <begin position="70"/>
        <end position="81"/>
    </location>
</feature>
<dbReference type="GO" id="GO:0006357">
    <property type="term" value="P:regulation of transcription by RNA polymerase II"/>
    <property type="evidence" value="ECO:0007669"/>
    <property type="project" value="TreeGrafter"/>
</dbReference>
<dbReference type="InterPro" id="IPR036910">
    <property type="entry name" value="HMG_box_dom_sf"/>
</dbReference>
<dbReference type="SMART" id="SM00398">
    <property type="entry name" value="HMG"/>
    <property type="match status" value="1"/>
</dbReference>
<evidence type="ECO:0000256" key="4">
    <source>
        <dbReference type="PROSITE-ProRule" id="PRU00267"/>
    </source>
</evidence>
<protein>
    <recommendedName>
        <fullName evidence="6">HMG box domain-containing protein</fullName>
    </recommendedName>
</protein>